<organism evidence="2">
    <name type="scientific">Amblyomma aureolatum</name>
    <dbReference type="NCBI Taxonomy" id="187763"/>
    <lineage>
        <taxon>Eukaryota</taxon>
        <taxon>Metazoa</taxon>
        <taxon>Ecdysozoa</taxon>
        <taxon>Arthropoda</taxon>
        <taxon>Chelicerata</taxon>
        <taxon>Arachnida</taxon>
        <taxon>Acari</taxon>
        <taxon>Parasitiformes</taxon>
        <taxon>Ixodida</taxon>
        <taxon>Ixodoidea</taxon>
        <taxon>Ixodidae</taxon>
        <taxon>Amblyomminae</taxon>
        <taxon>Amblyomma</taxon>
    </lineage>
</organism>
<evidence type="ECO:0000256" key="1">
    <source>
        <dbReference type="SAM" id="SignalP"/>
    </source>
</evidence>
<protein>
    <submittedName>
        <fullName evidence="2">Putative conserved secreted protein</fullName>
    </submittedName>
</protein>
<dbReference type="InterPro" id="IPR046350">
    <property type="entry name" value="Cystatin_sf"/>
</dbReference>
<dbReference type="AlphaFoldDB" id="A0A1E1X0A7"/>
<sequence length="142" mass="16132">MNVYLITALLLFSATVVQSRTPTLLGGWMHHKNPSNSLKFFNLAFDAFAAMFSPPYLHGTNLRIVKASTQVVNGINYKLEVEKAEVSCGFKQLEWFPTHYNQNPYKNLICWTGKVVEVCTIELHESFNAKKATVQSFDCRKP</sequence>
<dbReference type="InterPro" id="IPR000010">
    <property type="entry name" value="Cystatin_dom"/>
</dbReference>
<dbReference type="Gene3D" id="3.10.450.10">
    <property type="match status" value="1"/>
</dbReference>
<dbReference type="CDD" id="cd00042">
    <property type="entry name" value="CY"/>
    <property type="match status" value="1"/>
</dbReference>
<evidence type="ECO:0000313" key="2">
    <source>
        <dbReference type="EMBL" id="JAT92674.1"/>
    </source>
</evidence>
<feature type="chain" id="PRO_5009115803" evidence="1">
    <location>
        <begin position="20"/>
        <end position="142"/>
    </location>
</feature>
<keyword evidence="1" id="KW-0732">Signal</keyword>
<dbReference type="SUPFAM" id="SSF54403">
    <property type="entry name" value="Cystatin/monellin"/>
    <property type="match status" value="1"/>
</dbReference>
<dbReference type="GO" id="GO:0004869">
    <property type="term" value="F:cysteine-type endopeptidase inhibitor activity"/>
    <property type="evidence" value="ECO:0007669"/>
    <property type="project" value="InterPro"/>
</dbReference>
<accession>A0A1E1X0A7</accession>
<feature type="signal peptide" evidence="1">
    <location>
        <begin position="1"/>
        <end position="19"/>
    </location>
</feature>
<proteinExistence type="evidence at transcript level"/>
<reference evidence="2" key="1">
    <citation type="journal article" date="2017" name="Front. Cell. Infect. Microbiol.">
        <title>The Distinct Transcriptional Response of the Midgut of Amblyomma sculptum and Amblyomma aureolatum Ticks to Rickettsia rickettsii Correlates to Their Differences in Susceptibility to Infection.</title>
        <authorList>
            <person name="Martins L.A."/>
            <person name="Galletti M.F.B.M."/>
            <person name="Ribeiro J.M."/>
            <person name="Fujita A."/>
            <person name="Costa F.B."/>
            <person name="Labruna M.B."/>
            <person name="Daffre S."/>
            <person name="Fogaca A.C."/>
        </authorList>
    </citation>
    <scope>NUCLEOTIDE SEQUENCE</scope>
</reference>
<name>A0A1E1X0A7_9ACAR</name>
<dbReference type="EMBL" id="GFAC01006514">
    <property type="protein sequence ID" value="JAT92674.1"/>
    <property type="molecule type" value="mRNA"/>
</dbReference>